<dbReference type="EMBL" id="AP022569">
    <property type="protein sequence ID" value="BBX45751.1"/>
    <property type="molecule type" value="Genomic_DNA"/>
</dbReference>
<comment type="function">
    <text evidence="6">Catalyzes the reversible hydration of carbon dioxide to form bicarbonate.</text>
</comment>
<proteinExistence type="inferred from homology"/>
<evidence type="ECO:0000313" key="12">
    <source>
        <dbReference type="EMBL" id="BBX45751.1"/>
    </source>
</evidence>
<reference evidence="12 13" key="1">
    <citation type="journal article" date="2019" name="Emerg. Microbes Infect.">
        <title>Comprehensive subspecies identification of 175 nontuberculous mycobacteria species based on 7547 genomic profiles.</title>
        <authorList>
            <person name="Matsumoto Y."/>
            <person name="Kinjo T."/>
            <person name="Motooka D."/>
            <person name="Nabeya D."/>
            <person name="Jung N."/>
            <person name="Uechi K."/>
            <person name="Horii T."/>
            <person name="Iida T."/>
            <person name="Fujita J."/>
            <person name="Nakamura S."/>
        </authorList>
    </citation>
    <scope>NUCLEOTIDE SEQUENCE [LARGE SCALE GENOMIC DNA]</scope>
    <source>
        <strain evidence="12 13">JCM 12404</strain>
    </source>
</reference>
<dbReference type="Proteomes" id="UP000465866">
    <property type="component" value="Chromosome"/>
</dbReference>
<evidence type="ECO:0000256" key="3">
    <source>
        <dbReference type="ARBA" id="ARBA00022723"/>
    </source>
</evidence>
<dbReference type="CDD" id="cd03379">
    <property type="entry name" value="beta_CA_cladeD"/>
    <property type="match status" value="1"/>
</dbReference>
<evidence type="ECO:0000256" key="9">
    <source>
        <dbReference type="ARBA" id="ARBA00080314"/>
    </source>
</evidence>
<keyword evidence="3 11" id="KW-0479">Metal-binding</keyword>
<dbReference type="KEGG" id="mcoo:MCOO_17660"/>
<evidence type="ECO:0000256" key="6">
    <source>
        <dbReference type="ARBA" id="ARBA00024993"/>
    </source>
</evidence>
<dbReference type="Gene3D" id="3.40.1050.10">
    <property type="entry name" value="Carbonic anhydrase"/>
    <property type="match status" value="1"/>
</dbReference>
<dbReference type="InterPro" id="IPR036874">
    <property type="entry name" value="Carbonic_anhydrase_sf"/>
</dbReference>
<sequence length="191" mass="20745">MKPGGRLARLVAGIGTVQQTTLRHKEIGVTVTDDYLANNAEFAKSFQGPLPLPPSKHVAVLACMDARLDVYRALGLNEGEAHVIRNAGGVVTDDAIRSLAISQRLLGTTEIILIHHTDCGMLTFTDDDFKRAIQDETGVKPPWSAESFPDIAEDVRQSLHRIKNSPFVVKHTSARGFIFDVATGELTEVTG</sequence>
<evidence type="ECO:0000256" key="8">
    <source>
        <dbReference type="ARBA" id="ARBA00067424"/>
    </source>
</evidence>
<evidence type="ECO:0000256" key="10">
    <source>
        <dbReference type="ARBA" id="ARBA00082535"/>
    </source>
</evidence>
<evidence type="ECO:0000256" key="5">
    <source>
        <dbReference type="ARBA" id="ARBA00023239"/>
    </source>
</evidence>
<dbReference type="EC" id="4.2.1.1" evidence="2"/>
<feature type="binding site" evidence="11">
    <location>
        <position position="116"/>
    </location>
    <ligand>
        <name>Zn(2+)</name>
        <dbReference type="ChEBI" id="CHEBI:29105"/>
    </ligand>
</feature>
<dbReference type="GO" id="GO:0008270">
    <property type="term" value="F:zinc ion binding"/>
    <property type="evidence" value="ECO:0007669"/>
    <property type="project" value="InterPro"/>
</dbReference>
<dbReference type="SMART" id="SM00947">
    <property type="entry name" value="Pro_CA"/>
    <property type="match status" value="1"/>
</dbReference>
<evidence type="ECO:0000256" key="1">
    <source>
        <dbReference type="ARBA" id="ARBA00006217"/>
    </source>
</evidence>
<dbReference type="GO" id="GO:0004089">
    <property type="term" value="F:carbonate dehydratase activity"/>
    <property type="evidence" value="ECO:0007669"/>
    <property type="project" value="UniProtKB-EC"/>
</dbReference>
<dbReference type="Pfam" id="PF00484">
    <property type="entry name" value="Pro_CA"/>
    <property type="match status" value="1"/>
</dbReference>
<keyword evidence="4 11" id="KW-0862">Zinc</keyword>
<evidence type="ECO:0000256" key="2">
    <source>
        <dbReference type="ARBA" id="ARBA00012925"/>
    </source>
</evidence>
<comment type="cofactor">
    <cofactor evidence="11">
        <name>Zn(2+)</name>
        <dbReference type="ChEBI" id="CHEBI:29105"/>
    </cofactor>
    <text evidence="11">Binds 1 zinc ion per subunit.</text>
</comment>
<evidence type="ECO:0000256" key="7">
    <source>
        <dbReference type="ARBA" id="ARBA00048348"/>
    </source>
</evidence>
<comment type="similarity">
    <text evidence="1">Belongs to the beta-class carbonic anhydrase family.</text>
</comment>
<accession>A0A7I7KVY9</accession>
<evidence type="ECO:0000256" key="4">
    <source>
        <dbReference type="ARBA" id="ARBA00022833"/>
    </source>
</evidence>
<keyword evidence="13" id="KW-1185">Reference proteome</keyword>
<gene>
    <name evidence="12" type="ORF">MCOO_17660</name>
</gene>
<dbReference type="FunFam" id="3.40.1050.10:FF:000011">
    <property type="entry name" value="Beta-carbonic anhydrase 1"/>
    <property type="match status" value="1"/>
</dbReference>
<dbReference type="InterPro" id="IPR001765">
    <property type="entry name" value="Carbonic_anhydrase"/>
</dbReference>
<organism evidence="12 13">
    <name type="scientific">Mycobacterium cookii</name>
    <dbReference type="NCBI Taxonomy" id="1775"/>
    <lineage>
        <taxon>Bacteria</taxon>
        <taxon>Bacillati</taxon>
        <taxon>Actinomycetota</taxon>
        <taxon>Actinomycetes</taxon>
        <taxon>Mycobacteriales</taxon>
        <taxon>Mycobacteriaceae</taxon>
        <taxon>Mycobacterium</taxon>
    </lineage>
</organism>
<comment type="catalytic activity">
    <reaction evidence="7">
        <text>hydrogencarbonate + H(+) = CO2 + H2O</text>
        <dbReference type="Rhea" id="RHEA:10748"/>
        <dbReference type="ChEBI" id="CHEBI:15377"/>
        <dbReference type="ChEBI" id="CHEBI:15378"/>
        <dbReference type="ChEBI" id="CHEBI:16526"/>
        <dbReference type="ChEBI" id="CHEBI:17544"/>
        <dbReference type="EC" id="4.2.1.1"/>
    </reaction>
</comment>
<name>A0A7I7KVY9_9MYCO</name>
<dbReference type="AlphaFoldDB" id="A0A7I7KVY9"/>
<dbReference type="SUPFAM" id="SSF53056">
    <property type="entry name" value="beta-carbonic anhydrase, cab"/>
    <property type="match status" value="1"/>
</dbReference>
<feature type="binding site" evidence="11">
    <location>
        <position position="65"/>
    </location>
    <ligand>
        <name>Zn(2+)</name>
        <dbReference type="ChEBI" id="CHEBI:29105"/>
    </ligand>
</feature>
<feature type="binding site" evidence="11">
    <location>
        <position position="119"/>
    </location>
    <ligand>
        <name>Zn(2+)</name>
        <dbReference type="ChEBI" id="CHEBI:29105"/>
    </ligand>
</feature>
<keyword evidence="5" id="KW-0456">Lyase</keyword>
<protein>
    <recommendedName>
        <fullName evidence="8">Beta-carbonic anhydrase 1</fullName>
        <ecNumber evidence="2">4.2.1.1</ecNumber>
    </recommendedName>
    <alternativeName>
        <fullName evidence="10">Carbonate dehydratase 1</fullName>
    </alternativeName>
    <alternativeName>
        <fullName evidence="9">mtCA 1</fullName>
    </alternativeName>
</protein>
<evidence type="ECO:0000256" key="11">
    <source>
        <dbReference type="PIRSR" id="PIRSR601765-1"/>
    </source>
</evidence>
<dbReference type="PANTHER" id="PTHR43175:SF3">
    <property type="entry name" value="CARBON DISULFIDE HYDROLASE"/>
    <property type="match status" value="1"/>
</dbReference>
<evidence type="ECO:0000313" key="13">
    <source>
        <dbReference type="Proteomes" id="UP000465866"/>
    </source>
</evidence>
<dbReference type="PANTHER" id="PTHR43175">
    <property type="entry name" value="CARBONIC ANHYDRASE"/>
    <property type="match status" value="1"/>
</dbReference>
<feature type="binding site" evidence="11">
    <location>
        <position position="63"/>
    </location>
    <ligand>
        <name>Zn(2+)</name>
        <dbReference type="ChEBI" id="CHEBI:29105"/>
    </ligand>
</feature>